<dbReference type="Proteomes" id="UP000572680">
    <property type="component" value="Unassembled WGS sequence"/>
</dbReference>
<name>A0A7W3LM91_ACTNM</name>
<dbReference type="AlphaFoldDB" id="A0A7W3LM91"/>
<sequence length="337" mass="36175">MPEPLLPETRDMPPGRHQARRAHLLTEIDQSPARRPFPARRALFGGLAGAALVAGAAAVALPPGGTPQPETVPMSATSVLTRAADAAAAQPPLKPRPDQFLYFESRAGHPNGSSLPEGVEPRSTHRRTWWPVDGRRAGLLITTENGATSRSWACGDRARAVNEKIDLDRPPGGCGNRSAHRTDLPTDPAAMRSWLYRNSDGANPPDVQAFITVGDTLQEAYVPSASMAAMFRAAARIPGVTVRRTMVDFAGRRGVAVGQTWGGVRHELIFSARGYRLLGERTVVDRDGSFRPRGGATPEPDGSGGQDPFAKKPDGYVIHEDVTLKVAVVDRLGQEPR</sequence>
<comment type="caution">
    <text evidence="2">The sequence shown here is derived from an EMBL/GenBank/DDBJ whole genome shotgun (WGS) entry which is preliminary data.</text>
</comment>
<dbReference type="InterPro" id="IPR047789">
    <property type="entry name" value="CU044_5270-like"/>
</dbReference>
<proteinExistence type="predicted"/>
<feature type="region of interest" description="Disordered" evidence="1">
    <location>
        <begin position="286"/>
        <end position="313"/>
    </location>
</feature>
<dbReference type="NCBIfam" id="NF038083">
    <property type="entry name" value="CU044_5270_fam"/>
    <property type="match status" value="1"/>
</dbReference>
<evidence type="ECO:0000256" key="1">
    <source>
        <dbReference type="SAM" id="MobiDB-lite"/>
    </source>
</evidence>
<protein>
    <submittedName>
        <fullName evidence="2">Uncharacterized protein</fullName>
    </submittedName>
</protein>
<feature type="region of interest" description="Disordered" evidence="1">
    <location>
        <begin position="165"/>
        <end position="185"/>
    </location>
</feature>
<dbReference type="EMBL" id="JACJIA010000002">
    <property type="protein sequence ID" value="MBA8950694.1"/>
    <property type="molecule type" value="Genomic_DNA"/>
</dbReference>
<reference evidence="2 3" key="1">
    <citation type="submission" date="2020-08" db="EMBL/GenBank/DDBJ databases">
        <title>Genomic Encyclopedia of Type Strains, Phase IV (KMG-IV): sequencing the most valuable type-strain genomes for metagenomic binning, comparative biology and taxonomic classification.</title>
        <authorList>
            <person name="Goeker M."/>
        </authorList>
    </citation>
    <scope>NUCLEOTIDE SEQUENCE [LARGE SCALE GENOMIC DNA]</scope>
    <source>
        <strain evidence="2 3">DSM 44197</strain>
    </source>
</reference>
<feature type="region of interest" description="Disordered" evidence="1">
    <location>
        <begin position="105"/>
        <end position="124"/>
    </location>
</feature>
<keyword evidence="3" id="KW-1185">Reference proteome</keyword>
<accession>A0A7W3LM91</accession>
<organism evidence="2 3">
    <name type="scientific">Actinomadura namibiensis</name>
    <dbReference type="NCBI Taxonomy" id="182080"/>
    <lineage>
        <taxon>Bacteria</taxon>
        <taxon>Bacillati</taxon>
        <taxon>Actinomycetota</taxon>
        <taxon>Actinomycetes</taxon>
        <taxon>Streptosporangiales</taxon>
        <taxon>Thermomonosporaceae</taxon>
        <taxon>Actinomadura</taxon>
    </lineage>
</organism>
<gene>
    <name evidence="2" type="ORF">HNR61_002307</name>
</gene>
<evidence type="ECO:0000313" key="2">
    <source>
        <dbReference type="EMBL" id="MBA8950694.1"/>
    </source>
</evidence>
<evidence type="ECO:0000313" key="3">
    <source>
        <dbReference type="Proteomes" id="UP000572680"/>
    </source>
</evidence>
<dbReference type="RefSeq" id="WP_182843058.1">
    <property type="nucleotide sequence ID" value="NZ_BAAALP010000022.1"/>
</dbReference>